<keyword evidence="5" id="KW-0256">Endoplasmic reticulum</keyword>
<dbReference type="OrthoDB" id="1470350at2759"/>
<keyword evidence="4" id="KW-0349">Heme</keyword>
<evidence type="ECO:0000313" key="9">
    <source>
        <dbReference type="EMBL" id="GBM41316.1"/>
    </source>
</evidence>
<dbReference type="SUPFAM" id="SSF48264">
    <property type="entry name" value="Cytochrome P450"/>
    <property type="match status" value="1"/>
</dbReference>
<dbReference type="InterPro" id="IPR050196">
    <property type="entry name" value="Cytochrome_P450_Monoox"/>
</dbReference>
<sequence>MPCFHSDILRGFFPVFNEYSQKLVEFLQEETKKEFTYIETPVTLLTLDIICETMFGVKMGALGNDTSQYVKSFRRCLELFMLRLFKIWNWPNCIFKLSKDGKEMMRHMKIVQDFTRNIIREKKKRYLSGQRDKSRAKHKALLDLLLDRHMETGELSEEDIREEVDTFALAGHETVSTAIAWALYLIGLYSDVQTKIHEELDKVFGEDTERPASEKDLSDLQYLDCVLKETNRIYPAAPLFGRKILEDTNICK</sequence>
<organism evidence="9 10">
    <name type="scientific">Araneus ventricosus</name>
    <name type="common">Orbweaver spider</name>
    <name type="synonym">Epeira ventricosa</name>
    <dbReference type="NCBI Taxonomy" id="182803"/>
    <lineage>
        <taxon>Eukaryota</taxon>
        <taxon>Metazoa</taxon>
        <taxon>Ecdysozoa</taxon>
        <taxon>Arthropoda</taxon>
        <taxon>Chelicerata</taxon>
        <taxon>Arachnida</taxon>
        <taxon>Araneae</taxon>
        <taxon>Araneomorphae</taxon>
        <taxon>Entelegynae</taxon>
        <taxon>Araneoidea</taxon>
        <taxon>Araneidae</taxon>
        <taxon>Araneus</taxon>
    </lineage>
</organism>
<dbReference type="AlphaFoldDB" id="A0A4Y2FL73"/>
<dbReference type="GO" id="GO:0016705">
    <property type="term" value="F:oxidoreductase activity, acting on paired donors, with incorporation or reduction of molecular oxygen"/>
    <property type="evidence" value="ECO:0007669"/>
    <property type="project" value="InterPro"/>
</dbReference>
<name>A0A4Y2FL73_ARAVE</name>
<keyword evidence="7" id="KW-0560">Oxidoreductase</keyword>
<proteinExistence type="inferred from homology"/>
<dbReference type="InterPro" id="IPR002401">
    <property type="entry name" value="Cyt_P450_E_grp-I"/>
</dbReference>
<dbReference type="Gene3D" id="1.10.630.10">
    <property type="entry name" value="Cytochrome P450"/>
    <property type="match status" value="1"/>
</dbReference>
<evidence type="ECO:0000256" key="6">
    <source>
        <dbReference type="ARBA" id="ARBA00023004"/>
    </source>
</evidence>
<evidence type="ECO:0000256" key="5">
    <source>
        <dbReference type="ARBA" id="ARBA00022824"/>
    </source>
</evidence>
<keyword evidence="7" id="KW-0503">Monooxygenase</keyword>
<dbReference type="PANTHER" id="PTHR24291">
    <property type="entry name" value="CYTOCHROME P450 FAMILY 4"/>
    <property type="match status" value="1"/>
</dbReference>
<dbReference type="PANTHER" id="PTHR24291:SF189">
    <property type="entry name" value="CYTOCHROME P450 4C3-RELATED"/>
    <property type="match status" value="1"/>
</dbReference>
<evidence type="ECO:0000256" key="1">
    <source>
        <dbReference type="ARBA" id="ARBA00001971"/>
    </source>
</evidence>
<keyword evidence="8" id="KW-0472">Membrane</keyword>
<keyword evidence="4" id="KW-0479">Metal-binding</keyword>
<comment type="similarity">
    <text evidence="3">Belongs to the cytochrome P450 family.</text>
</comment>
<keyword evidence="10" id="KW-1185">Reference proteome</keyword>
<dbReference type="EMBL" id="BGPR01000959">
    <property type="protein sequence ID" value="GBM41316.1"/>
    <property type="molecule type" value="Genomic_DNA"/>
</dbReference>
<comment type="cofactor">
    <cofactor evidence="1">
        <name>heme</name>
        <dbReference type="ChEBI" id="CHEBI:30413"/>
    </cofactor>
</comment>
<comment type="caution">
    <text evidence="9">The sequence shown here is derived from an EMBL/GenBank/DDBJ whole genome shotgun (WGS) entry which is preliminary data.</text>
</comment>
<accession>A0A4Y2FL73</accession>
<evidence type="ECO:0000313" key="10">
    <source>
        <dbReference type="Proteomes" id="UP000499080"/>
    </source>
</evidence>
<gene>
    <name evidence="9" type="primary">CYP4V2_4</name>
    <name evidence="9" type="ORF">AVEN_241476_1</name>
</gene>
<dbReference type="GO" id="GO:0020037">
    <property type="term" value="F:heme binding"/>
    <property type="evidence" value="ECO:0007669"/>
    <property type="project" value="InterPro"/>
</dbReference>
<dbReference type="PRINTS" id="PR00385">
    <property type="entry name" value="P450"/>
</dbReference>
<keyword evidence="6" id="KW-0408">Iron</keyword>
<evidence type="ECO:0000256" key="7">
    <source>
        <dbReference type="ARBA" id="ARBA00023033"/>
    </source>
</evidence>
<dbReference type="Pfam" id="PF00067">
    <property type="entry name" value="p450"/>
    <property type="match status" value="1"/>
</dbReference>
<evidence type="ECO:0000256" key="2">
    <source>
        <dbReference type="ARBA" id="ARBA00004586"/>
    </source>
</evidence>
<dbReference type="InterPro" id="IPR001128">
    <property type="entry name" value="Cyt_P450"/>
</dbReference>
<dbReference type="InterPro" id="IPR036396">
    <property type="entry name" value="Cyt_P450_sf"/>
</dbReference>
<dbReference type="GO" id="GO:0005506">
    <property type="term" value="F:iron ion binding"/>
    <property type="evidence" value="ECO:0007669"/>
    <property type="project" value="InterPro"/>
</dbReference>
<dbReference type="GO" id="GO:0004497">
    <property type="term" value="F:monooxygenase activity"/>
    <property type="evidence" value="ECO:0007669"/>
    <property type="project" value="UniProtKB-KW"/>
</dbReference>
<evidence type="ECO:0000256" key="8">
    <source>
        <dbReference type="ARBA" id="ARBA00023136"/>
    </source>
</evidence>
<comment type="subcellular location">
    <subcellularLocation>
        <location evidence="2">Endoplasmic reticulum membrane</location>
    </subcellularLocation>
</comment>
<evidence type="ECO:0000256" key="4">
    <source>
        <dbReference type="ARBA" id="ARBA00022617"/>
    </source>
</evidence>
<dbReference type="PRINTS" id="PR00463">
    <property type="entry name" value="EP450I"/>
</dbReference>
<reference evidence="9 10" key="1">
    <citation type="journal article" date="2019" name="Sci. Rep.">
        <title>Orb-weaving spider Araneus ventricosus genome elucidates the spidroin gene catalogue.</title>
        <authorList>
            <person name="Kono N."/>
            <person name="Nakamura H."/>
            <person name="Ohtoshi R."/>
            <person name="Moran D.A.P."/>
            <person name="Shinohara A."/>
            <person name="Yoshida Y."/>
            <person name="Fujiwara M."/>
            <person name="Mori M."/>
            <person name="Tomita M."/>
            <person name="Arakawa K."/>
        </authorList>
    </citation>
    <scope>NUCLEOTIDE SEQUENCE [LARGE SCALE GENOMIC DNA]</scope>
</reference>
<dbReference type="Proteomes" id="UP000499080">
    <property type="component" value="Unassembled WGS sequence"/>
</dbReference>
<dbReference type="GO" id="GO:0005789">
    <property type="term" value="C:endoplasmic reticulum membrane"/>
    <property type="evidence" value="ECO:0007669"/>
    <property type="project" value="UniProtKB-SubCell"/>
</dbReference>
<evidence type="ECO:0000256" key="3">
    <source>
        <dbReference type="ARBA" id="ARBA00010617"/>
    </source>
</evidence>
<protein>
    <submittedName>
        <fullName evidence="9">Cytochrome P450 4V2</fullName>
    </submittedName>
</protein>